<sequence>MSPMTQFPICLVLMAVLCLDQAAYAQYVEPGASRLAPQSPQPPPPPKIEVPKVPQFDAPLRYNYQPLPRNSFSDRITRCLDAAAAAGLGPADRGTYARSCVN</sequence>
<dbReference type="Proteomes" id="UP000500895">
    <property type="component" value="Chromosome"/>
</dbReference>
<evidence type="ECO:0000313" key="3">
    <source>
        <dbReference type="EMBL" id="QIP11024.2"/>
    </source>
</evidence>
<evidence type="ECO:0000256" key="1">
    <source>
        <dbReference type="SAM" id="MobiDB-lite"/>
    </source>
</evidence>
<feature type="signal peptide" evidence="2">
    <location>
        <begin position="1"/>
        <end position="25"/>
    </location>
</feature>
<feature type="region of interest" description="Disordered" evidence="1">
    <location>
        <begin position="32"/>
        <end position="52"/>
    </location>
</feature>
<feature type="chain" id="PRO_5042474978" description="UrcA family protein" evidence="2">
    <location>
        <begin position="26"/>
        <end position="102"/>
    </location>
</feature>
<accession>A0A6G9AFA7</accession>
<evidence type="ECO:0000313" key="4">
    <source>
        <dbReference type="Proteomes" id="UP000500895"/>
    </source>
</evidence>
<reference evidence="3 4" key="1">
    <citation type="journal article" date="2020" name="Int. J. Syst. Evol. Microbiol.">
        <title>Description and complete genome sequences of Bradyrhizobium symbiodeficiens sp. nov., a non-symbiotic bacterium associated with legumes native to Canada.</title>
        <authorList>
            <person name="Bromfield E.S.P."/>
            <person name="Cloutier S."/>
            <person name="Nguyen H.D.T."/>
        </authorList>
    </citation>
    <scope>NUCLEOTIDE SEQUENCE [LARGE SCALE GENOMIC DNA]</scope>
    <source>
        <strain evidence="3 4">101S1MB</strain>
    </source>
</reference>
<evidence type="ECO:0008006" key="5">
    <source>
        <dbReference type="Google" id="ProtNLM"/>
    </source>
</evidence>
<dbReference type="AlphaFoldDB" id="A0A6G9AFA7"/>
<evidence type="ECO:0000256" key="2">
    <source>
        <dbReference type="SAM" id="SignalP"/>
    </source>
</evidence>
<keyword evidence="2" id="KW-0732">Signal</keyword>
<protein>
    <recommendedName>
        <fullName evidence="5">UrcA family protein</fullName>
    </recommendedName>
</protein>
<organism evidence="3 4">
    <name type="scientific">Bradyrhizobium symbiodeficiens</name>
    <dbReference type="NCBI Taxonomy" id="1404367"/>
    <lineage>
        <taxon>Bacteria</taxon>
        <taxon>Pseudomonadati</taxon>
        <taxon>Pseudomonadota</taxon>
        <taxon>Alphaproteobacteria</taxon>
        <taxon>Hyphomicrobiales</taxon>
        <taxon>Nitrobacteraceae</taxon>
        <taxon>Bradyrhizobium</taxon>
    </lineage>
</organism>
<name>A0A6G9AFA7_9BRAD</name>
<dbReference type="EMBL" id="CP050066">
    <property type="protein sequence ID" value="QIP11024.2"/>
    <property type="molecule type" value="Genomic_DNA"/>
</dbReference>
<proteinExistence type="predicted"/>
<dbReference type="RefSeq" id="WP_244637419.1">
    <property type="nucleotide sequence ID" value="NZ_CP050066.2"/>
</dbReference>
<gene>
    <name evidence="3" type="ORF">HAV00_24440</name>
</gene>
<feature type="compositionally biased region" description="Pro residues" evidence="1">
    <location>
        <begin position="39"/>
        <end position="48"/>
    </location>
</feature>